<dbReference type="Pfam" id="PF11911">
    <property type="entry name" value="DUF3429"/>
    <property type="match status" value="1"/>
</dbReference>
<organism evidence="2 3">
    <name type="scientific">Halomonas alkalicola</name>
    <dbReference type="NCBI Taxonomy" id="1930622"/>
    <lineage>
        <taxon>Bacteria</taxon>
        <taxon>Pseudomonadati</taxon>
        <taxon>Pseudomonadota</taxon>
        <taxon>Gammaproteobacteria</taxon>
        <taxon>Oceanospirillales</taxon>
        <taxon>Halomonadaceae</taxon>
        <taxon>Halomonas</taxon>
    </lineage>
</organism>
<evidence type="ECO:0000313" key="2">
    <source>
        <dbReference type="EMBL" id="WLI74562.1"/>
    </source>
</evidence>
<keyword evidence="1" id="KW-0812">Transmembrane</keyword>
<dbReference type="PANTHER" id="PTHR15887">
    <property type="entry name" value="TRANSMEMBRANE PROTEIN 69"/>
    <property type="match status" value="1"/>
</dbReference>
<dbReference type="InterPro" id="IPR021836">
    <property type="entry name" value="DUF3429"/>
</dbReference>
<evidence type="ECO:0000256" key="1">
    <source>
        <dbReference type="SAM" id="Phobius"/>
    </source>
</evidence>
<dbReference type="RefSeq" id="WP_305503050.1">
    <property type="nucleotide sequence ID" value="NZ_CP131913.1"/>
</dbReference>
<keyword evidence="3" id="KW-1185">Reference proteome</keyword>
<proteinExistence type="predicted"/>
<gene>
    <name evidence="2" type="ORF">B6N23_06595</name>
</gene>
<dbReference type="PANTHER" id="PTHR15887:SF1">
    <property type="entry name" value="TRANSMEMBRANE PROTEIN 69"/>
    <property type="match status" value="1"/>
</dbReference>
<accession>A0ABY9H8Y9</accession>
<feature type="transmembrane region" description="Helical" evidence="1">
    <location>
        <begin position="40"/>
        <end position="65"/>
    </location>
</feature>
<evidence type="ECO:0000313" key="3">
    <source>
        <dbReference type="Proteomes" id="UP001235344"/>
    </source>
</evidence>
<name>A0ABY9H8Y9_9GAMM</name>
<dbReference type="EMBL" id="CP131913">
    <property type="protein sequence ID" value="WLI74562.1"/>
    <property type="molecule type" value="Genomic_DNA"/>
</dbReference>
<sequence>MTAARLPRLPLGLGLAGLLPFLALAGSAWLAPLAWQLVAIPAFLTYSAVILSFLGGVQWGVAMSLEPDDSAGFRRRLALSMAPSLIAWPALLLHPATGAWVLIAGFLVVRLHECGRTSRELLPTWYQSLRTLLTVVVVACHGLVIWRLAGG</sequence>
<feature type="transmembrane region" description="Helical" evidence="1">
    <location>
        <begin position="129"/>
        <end position="149"/>
    </location>
</feature>
<dbReference type="Proteomes" id="UP001235344">
    <property type="component" value="Chromosome"/>
</dbReference>
<feature type="transmembrane region" description="Helical" evidence="1">
    <location>
        <begin position="85"/>
        <end position="109"/>
    </location>
</feature>
<keyword evidence="1" id="KW-0472">Membrane</keyword>
<protein>
    <submittedName>
        <fullName evidence="2">DUF3429 domain-containing protein</fullName>
    </submittedName>
</protein>
<reference evidence="2 3" key="1">
    <citation type="submission" date="2023-08" db="EMBL/GenBank/DDBJ databases">
        <title>Transcriptome Analysis of Halomonas alkalicola CICC 11012s to Identify the Genes Involved in Alkaline Tolerances.</title>
        <authorList>
            <person name="Zhai L."/>
        </authorList>
    </citation>
    <scope>NUCLEOTIDE SEQUENCE [LARGE SCALE GENOMIC DNA]</scope>
    <source>
        <strain evidence="2 3">CICC 11012s</strain>
    </source>
</reference>
<keyword evidence="1" id="KW-1133">Transmembrane helix</keyword>